<feature type="region of interest" description="Disordered" evidence="1">
    <location>
        <begin position="98"/>
        <end position="139"/>
    </location>
</feature>
<dbReference type="OrthoDB" id="5207704at2759"/>
<dbReference type="EMBL" id="KV875105">
    <property type="protein sequence ID" value="OIW23777.1"/>
    <property type="molecule type" value="Genomic_DNA"/>
</dbReference>
<dbReference type="AlphaFoldDB" id="A0A1J7IRQ0"/>
<reference evidence="2 3" key="1">
    <citation type="submission" date="2016-10" db="EMBL/GenBank/DDBJ databases">
        <title>Draft genome sequence of Coniochaeta ligniaria NRRL30616, a lignocellulolytic fungus for bioabatement of inhibitors in plant biomass hydrolysates.</title>
        <authorList>
            <consortium name="DOE Joint Genome Institute"/>
            <person name="Jimenez D.J."/>
            <person name="Hector R.E."/>
            <person name="Riley R."/>
            <person name="Sun H."/>
            <person name="Grigoriev I.V."/>
            <person name="Van Elsas J.D."/>
            <person name="Nichols N.N."/>
        </authorList>
    </citation>
    <scope>NUCLEOTIDE SEQUENCE [LARGE SCALE GENOMIC DNA]</scope>
    <source>
        <strain evidence="2 3">NRRL 30616</strain>
    </source>
</reference>
<dbReference type="Proteomes" id="UP000182658">
    <property type="component" value="Unassembled WGS sequence"/>
</dbReference>
<keyword evidence="3" id="KW-1185">Reference proteome</keyword>
<evidence type="ECO:0000256" key="1">
    <source>
        <dbReference type="SAM" id="MobiDB-lite"/>
    </source>
</evidence>
<protein>
    <submittedName>
        <fullName evidence="2">Uncharacterized protein</fullName>
    </submittedName>
</protein>
<gene>
    <name evidence="2" type="ORF">CONLIGDRAFT_686011</name>
</gene>
<sequence>MSDSKRTIKQKAWMRHDKTKNGYIVRMQLDNGYKAYRPEPASCLHIGNRWTSCDGPRRGCHYWNRYLAYHAAMSEPTEIMEHRRINLKDSAWVDLNRDTKKQPVPYRPSSPGSPKKSVMSRPPWAPNDPIEEGRDLAADSSLPLPSDKVVGFWHGVRVLAPDSEEKELEDLRRRGLLYDETRASPEDLRLGDIVREEPVYSIRQVARRKGKGKAVPEAELDEESGDFFVPEDAFESWAEFAEQSGFEFVLLDDLVSNPESWVELEQEAGGS</sequence>
<evidence type="ECO:0000313" key="3">
    <source>
        <dbReference type="Proteomes" id="UP000182658"/>
    </source>
</evidence>
<accession>A0A1J7IRQ0</accession>
<dbReference type="InParanoid" id="A0A1J7IRQ0"/>
<evidence type="ECO:0000313" key="2">
    <source>
        <dbReference type="EMBL" id="OIW23777.1"/>
    </source>
</evidence>
<organism evidence="2 3">
    <name type="scientific">Coniochaeta ligniaria NRRL 30616</name>
    <dbReference type="NCBI Taxonomy" id="1408157"/>
    <lineage>
        <taxon>Eukaryota</taxon>
        <taxon>Fungi</taxon>
        <taxon>Dikarya</taxon>
        <taxon>Ascomycota</taxon>
        <taxon>Pezizomycotina</taxon>
        <taxon>Sordariomycetes</taxon>
        <taxon>Sordariomycetidae</taxon>
        <taxon>Coniochaetales</taxon>
        <taxon>Coniochaetaceae</taxon>
        <taxon>Coniochaeta</taxon>
    </lineage>
</organism>
<proteinExistence type="predicted"/>
<name>A0A1J7IRQ0_9PEZI</name>